<reference evidence="3" key="1">
    <citation type="submission" date="2020-05" db="EMBL/GenBank/DDBJ databases">
        <title>WGS assembly of Panicum virgatum.</title>
        <authorList>
            <person name="Lovell J.T."/>
            <person name="Jenkins J."/>
            <person name="Shu S."/>
            <person name="Juenger T.E."/>
            <person name="Schmutz J."/>
        </authorList>
    </citation>
    <scope>NUCLEOTIDE SEQUENCE</scope>
    <source>
        <strain evidence="3">AP13</strain>
    </source>
</reference>
<evidence type="ECO:0000313" key="3">
    <source>
        <dbReference type="EMBL" id="KAG2657694.1"/>
    </source>
</evidence>
<keyword evidence="4" id="KW-1185">Reference proteome</keyword>
<feature type="compositionally biased region" description="Basic residues" evidence="1">
    <location>
        <begin position="1"/>
        <end position="11"/>
    </location>
</feature>
<evidence type="ECO:0000313" key="4">
    <source>
        <dbReference type="Proteomes" id="UP000823388"/>
    </source>
</evidence>
<dbReference type="PANTHER" id="PTHR31672">
    <property type="entry name" value="BNACNNG10540D PROTEIN"/>
    <property type="match status" value="1"/>
</dbReference>
<dbReference type="PANTHER" id="PTHR31672:SF2">
    <property type="entry name" value="F-BOX DOMAIN-CONTAINING PROTEIN"/>
    <property type="match status" value="1"/>
</dbReference>
<feature type="domain" description="F-box associated beta-propeller type 3" evidence="2">
    <location>
        <begin position="94"/>
        <end position="319"/>
    </location>
</feature>
<sequence>MKGVQLRRRAATLKPQSEEATVKATRARSSRRRLRQPSLPLLNGLARYLKHCYFHACRRNVDVALDALDFRRRPAERRPVLRFSDYDRRGSSAVHASCDGLLLLSLPNGTFYICNPATRQWTRLPRLHGFARGLYRHSSSGEYRILYRGWGRFGCYYVRTVTSAKPRCVEAPPIMGSVSTPPVLLHGRLHWAVPVSRSQEKGLVVFDTVAESFRAWRMSCPADGNWPWVNLLEMDGTLGITRTDESSMVLQLWVLQDYETETWSLKYRIQLPIMEVASIGQKCSFFNACSVSKEGDVLFRTDLSRGDLFHCDSKGKLLQKLHWDHVSSHVSGQWFKESLVRHDLFERRDGLRRVSQPRFFSGLSSTFE</sequence>
<dbReference type="AlphaFoldDB" id="A0A8T0XK74"/>
<dbReference type="InterPro" id="IPR050796">
    <property type="entry name" value="SCF_F-box_component"/>
</dbReference>
<dbReference type="InterPro" id="IPR017451">
    <property type="entry name" value="F-box-assoc_interact_dom"/>
</dbReference>
<feature type="region of interest" description="Disordered" evidence="1">
    <location>
        <begin position="1"/>
        <end position="30"/>
    </location>
</feature>
<evidence type="ECO:0000259" key="2">
    <source>
        <dbReference type="Pfam" id="PF08268"/>
    </source>
</evidence>
<organism evidence="3 4">
    <name type="scientific">Panicum virgatum</name>
    <name type="common">Blackwell switchgrass</name>
    <dbReference type="NCBI Taxonomy" id="38727"/>
    <lineage>
        <taxon>Eukaryota</taxon>
        <taxon>Viridiplantae</taxon>
        <taxon>Streptophyta</taxon>
        <taxon>Embryophyta</taxon>
        <taxon>Tracheophyta</taxon>
        <taxon>Spermatophyta</taxon>
        <taxon>Magnoliopsida</taxon>
        <taxon>Liliopsida</taxon>
        <taxon>Poales</taxon>
        <taxon>Poaceae</taxon>
        <taxon>PACMAD clade</taxon>
        <taxon>Panicoideae</taxon>
        <taxon>Panicodae</taxon>
        <taxon>Paniceae</taxon>
        <taxon>Panicinae</taxon>
        <taxon>Panicum</taxon>
        <taxon>Panicum sect. Hiantes</taxon>
    </lineage>
</organism>
<dbReference type="Pfam" id="PF08268">
    <property type="entry name" value="FBA_3"/>
    <property type="match status" value="1"/>
</dbReference>
<dbReference type="EMBL" id="CM029037">
    <property type="protein sequence ID" value="KAG2657694.1"/>
    <property type="molecule type" value="Genomic_DNA"/>
</dbReference>
<dbReference type="Proteomes" id="UP000823388">
    <property type="component" value="Chromosome 1K"/>
</dbReference>
<proteinExistence type="predicted"/>
<protein>
    <recommendedName>
        <fullName evidence="2">F-box associated beta-propeller type 3 domain-containing protein</fullName>
    </recommendedName>
</protein>
<evidence type="ECO:0000256" key="1">
    <source>
        <dbReference type="SAM" id="MobiDB-lite"/>
    </source>
</evidence>
<comment type="caution">
    <text evidence="3">The sequence shown here is derived from an EMBL/GenBank/DDBJ whole genome shotgun (WGS) entry which is preliminary data.</text>
</comment>
<gene>
    <name evidence="3" type="ORF">PVAP13_1KG196100</name>
</gene>
<name>A0A8T0XK74_PANVG</name>
<accession>A0A8T0XK74</accession>
<dbReference type="NCBIfam" id="TIGR01640">
    <property type="entry name" value="F_box_assoc_1"/>
    <property type="match status" value="1"/>
</dbReference>
<dbReference type="InterPro" id="IPR013187">
    <property type="entry name" value="F-box-assoc_dom_typ3"/>
</dbReference>